<dbReference type="Gene3D" id="3.90.75.20">
    <property type="match status" value="1"/>
</dbReference>
<dbReference type="InterPro" id="IPR003647">
    <property type="entry name" value="Intron_nuc_1_rpt"/>
</dbReference>
<dbReference type="InterPro" id="IPR044925">
    <property type="entry name" value="His-Me_finger_sf"/>
</dbReference>
<dbReference type="InterPro" id="IPR010902">
    <property type="entry name" value="NUMOD4"/>
</dbReference>
<dbReference type="AlphaFoldDB" id="A0A1N7RGI4"/>
<dbReference type="InterPro" id="IPR036388">
    <property type="entry name" value="WH-like_DNA-bd_sf"/>
</dbReference>
<accession>A0A1N7RGI4</accession>
<sequence>MINEKPTTAVPAYKDDCLEDRPGEVWKEIPGLSGDFLVSNCGRIKRVARQVVDAQGGMYTLPAKIRKAQVNKDRNMRCHDWTYRLQVVLQLRNVKYSFQVARLVYHCFVQTFNLKDATVNVTTKNGNGLDLRPENLLLVSLSEKAQRPYDTGRQLSHLQTDKYKLLEIVNASREKTSLMISQYDGSGLWMKTYPSIMDAYRTTGISYGNISKAVKRPASKAGGFYWRYGDGNKINLKEVHEHEKRRQRSYKEKQGRKVTQFDLEGNPLAWYSALSEAAKKAKISHKSITTHLKGITRHAGGFLWKLGHHREKVLFSIAN</sequence>
<dbReference type="SUPFAM" id="SSF54060">
    <property type="entry name" value="His-Me finger endonucleases"/>
    <property type="match status" value="1"/>
</dbReference>
<keyword evidence="4" id="KW-1185">Reference proteome</keyword>
<organism evidence="3 4">
    <name type="scientific">Filimonas lacunae</name>
    <dbReference type="NCBI Taxonomy" id="477680"/>
    <lineage>
        <taxon>Bacteria</taxon>
        <taxon>Pseudomonadati</taxon>
        <taxon>Bacteroidota</taxon>
        <taxon>Chitinophagia</taxon>
        <taxon>Chitinophagales</taxon>
        <taxon>Chitinophagaceae</taxon>
        <taxon>Filimonas</taxon>
    </lineage>
</organism>
<evidence type="ECO:0000259" key="1">
    <source>
        <dbReference type="Pfam" id="PF07453"/>
    </source>
</evidence>
<proteinExistence type="predicted"/>
<evidence type="ECO:0000259" key="2">
    <source>
        <dbReference type="Pfam" id="PF07463"/>
    </source>
</evidence>
<reference evidence="4" key="1">
    <citation type="submission" date="2017-01" db="EMBL/GenBank/DDBJ databases">
        <authorList>
            <person name="Varghese N."/>
            <person name="Submissions S."/>
        </authorList>
    </citation>
    <scope>NUCLEOTIDE SEQUENCE [LARGE SCALE GENOMIC DNA]</scope>
    <source>
        <strain evidence="4">DSM 21054</strain>
    </source>
</reference>
<feature type="domain" description="Nuclease-associated modular DNA-binding 1" evidence="1">
    <location>
        <begin position="257"/>
        <end position="292"/>
    </location>
</feature>
<dbReference type="SMART" id="SM00497">
    <property type="entry name" value="IENR1"/>
    <property type="match status" value="2"/>
</dbReference>
<feature type="domain" description="NUMOD4" evidence="2">
    <location>
        <begin position="24"/>
        <end position="78"/>
    </location>
</feature>
<evidence type="ECO:0000313" key="4">
    <source>
        <dbReference type="Proteomes" id="UP000186917"/>
    </source>
</evidence>
<dbReference type="Pfam" id="PF07453">
    <property type="entry name" value="NUMOD1"/>
    <property type="match status" value="2"/>
</dbReference>
<dbReference type="RefSeq" id="WP_076382613.1">
    <property type="nucleotide sequence ID" value="NZ_AP017422.1"/>
</dbReference>
<feature type="domain" description="Nuclease-associated modular DNA-binding 1" evidence="1">
    <location>
        <begin position="182"/>
        <end position="213"/>
    </location>
</feature>
<dbReference type="Pfam" id="PF07463">
    <property type="entry name" value="NUMOD4"/>
    <property type="match status" value="1"/>
</dbReference>
<evidence type="ECO:0000313" key="3">
    <source>
        <dbReference type="EMBL" id="SIT34209.1"/>
    </source>
</evidence>
<dbReference type="SUPFAM" id="SSF64496">
    <property type="entry name" value="DNA-binding domain of intron-encoded endonucleases"/>
    <property type="match status" value="1"/>
</dbReference>
<gene>
    <name evidence="3" type="ORF">SAMN05421788_11543</name>
</gene>
<dbReference type="Gene3D" id="1.10.10.10">
    <property type="entry name" value="Winged helix-like DNA-binding domain superfamily/Winged helix DNA-binding domain"/>
    <property type="match status" value="2"/>
</dbReference>
<name>A0A1N7RGI4_9BACT</name>
<dbReference type="GO" id="GO:0016788">
    <property type="term" value="F:hydrolase activity, acting on ester bonds"/>
    <property type="evidence" value="ECO:0007669"/>
    <property type="project" value="InterPro"/>
</dbReference>
<protein>
    <submittedName>
        <fullName evidence="3">NUMOD1 domain-containing protein</fullName>
    </submittedName>
</protein>
<dbReference type="Proteomes" id="UP000186917">
    <property type="component" value="Unassembled WGS sequence"/>
</dbReference>
<dbReference type="InterPro" id="IPR010896">
    <property type="entry name" value="NUMOD1"/>
</dbReference>
<dbReference type="EMBL" id="FTOR01000015">
    <property type="protein sequence ID" value="SIT34209.1"/>
    <property type="molecule type" value="Genomic_DNA"/>
</dbReference>
<dbReference type="OrthoDB" id="6631788at2"/>